<feature type="coiled-coil region" evidence="1">
    <location>
        <begin position="374"/>
        <end position="401"/>
    </location>
</feature>
<feature type="compositionally biased region" description="Pro residues" evidence="2">
    <location>
        <begin position="338"/>
        <end position="353"/>
    </location>
</feature>
<sequence length="460" mass="51121">MQNNGFSIIPGFNQDPQSDGRNLAALFGDDAVNEEQIVNDLDFRYDPSSVHEPEPIIPKPRNRRYSGNGTSEISLGEAIPVDFAEYKIHTVYLSIVNGEVLRFDDIEDGSMLCSISFSSFRLSTIGNAVAICIGNEIHSRFMGDSELYTKLCTIISARHILEPLIFSFGDGEEEIQENSHVLFSQLSFNFFNNELKTLPEETNDSKHLKMKSKRFEDSFLKHFKGKKAGAKFIVAIDGIGSCFEIKKVKTKTSPACDMISITSDSSRQISPPPVIIPDISQFDDNESMPRQSILATSSALQTRMSKMGGIQLLPVEIVQPKPHEKEMSPEIVQEETAPEPPPRTSPPIPPSPLSMPSKPIPIERKSSIFQENLQETTNKNFEDLEKRITEIETKVENLSTNLSSFSSAANASLPPSHSTKTTEKYEFAMDLWAQIAASSTIPSEVKPEIKKIILSSAFQP</sequence>
<evidence type="ECO:0000313" key="3">
    <source>
        <dbReference type="Proteomes" id="UP000887577"/>
    </source>
</evidence>
<protein>
    <submittedName>
        <fullName evidence="4">Uncharacterized protein</fullName>
    </submittedName>
</protein>
<dbReference type="AlphaFoldDB" id="A0A914Z9X8"/>
<name>A0A914Z9X8_9BILA</name>
<reference evidence="4" key="1">
    <citation type="submission" date="2022-11" db="UniProtKB">
        <authorList>
            <consortium name="WormBaseParasite"/>
        </authorList>
    </citation>
    <scope>IDENTIFICATION</scope>
</reference>
<keyword evidence="3" id="KW-1185">Reference proteome</keyword>
<organism evidence="3 4">
    <name type="scientific">Panagrolaimus superbus</name>
    <dbReference type="NCBI Taxonomy" id="310955"/>
    <lineage>
        <taxon>Eukaryota</taxon>
        <taxon>Metazoa</taxon>
        <taxon>Ecdysozoa</taxon>
        <taxon>Nematoda</taxon>
        <taxon>Chromadorea</taxon>
        <taxon>Rhabditida</taxon>
        <taxon>Tylenchina</taxon>
        <taxon>Panagrolaimomorpha</taxon>
        <taxon>Panagrolaimoidea</taxon>
        <taxon>Panagrolaimidae</taxon>
        <taxon>Panagrolaimus</taxon>
    </lineage>
</organism>
<keyword evidence="1" id="KW-0175">Coiled coil</keyword>
<evidence type="ECO:0000256" key="2">
    <source>
        <dbReference type="SAM" id="MobiDB-lite"/>
    </source>
</evidence>
<dbReference type="Proteomes" id="UP000887577">
    <property type="component" value="Unplaced"/>
</dbReference>
<accession>A0A914Z9X8</accession>
<feature type="region of interest" description="Disordered" evidence="2">
    <location>
        <begin position="320"/>
        <end position="360"/>
    </location>
</feature>
<dbReference type="WBParaSite" id="PSU_v2.g9125.t1">
    <property type="protein sequence ID" value="PSU_v2.g9125.t1"/>
    <property type="gene ID" value="PSU_v2.g9125"/>
</dbReference>
<proteinExistence type="predicted"/>
<evidence type="ECO:0000313" key="4">
    <source>
        <dbReference type="WBParaSite" id="PSU_v2.g9125.t1"/>
    </source>
</evidence>
<evidence type="ECO:0000256" key="1">
    <source>
        <dbReference type="SAM" id="Coils"/>
    </source>
</evidence>